<evidence type="ECO:0000313" key="2">
    <source>
        <dbReference type="Proteomes" id="UP001066276"/>
    </source>
</evidence>
<proteinExistence type="predicted"/>
<accession>A0AAV7QI66</accession>
<sequence length="230" mass="26561">MTRVSDGFWNGEWGTWMARGSYSFVGGCGTDKTCFLFILLKGRHPVSKLCPWWFKNKQSRDWETVSVEEVRERVRRKQENFKKRYDDKWKVKEPCSAVGDWVKVCEPGFLVKGAAKFGEDLKVIKVFRNSVVTQDNKVWNVSRLAKCAWKDKYQDRSYAINPLIRVGNSMQFGEDGCDHQEVVEDRSGEEESMQTCESDVNVAVGDTSVASRVKSNFRARRQPAKFKDFV</sequence>
<evidence type="ECO:0000313" key="1">
    <source>
        <dbReference type="EMBL" id="KAJ1139177.1"/>
    </source>
</evidence>
<protein>
    <submittedName>
        <fullName evidence="1">Uncharacterized protein</fullName>
    </submittedName>
</protein>
<dbReference type="EMBL" id="JANPWB010000010">
    <property type="protein sequence ID" value="KAJ1139177.1"/>
    <property type="molecule type" value="Genomic_DNA"/>
</dbReference>
<keyword evidence="2" id="KW-1185">Reference proteome</keyword>
<name>A0AAV7QI66_PLEWA</name>
<reference evidence="1" key="1">
    <citation type="journal article" date="2022" name="bioRxiv">
        <title>Sequencing and chromosome-scale assembly of the giantPleurodeles waltlgenome.</title>
        <authorList>
            <person name="Brown T."/>
            <person name="Elewa A."/>
            <person name="Iarovenko S."/>
            <person name="Subramanian E."/>
            <person name="Araus A.J."/>
            <person name="Petzold A."/>
            <person name="Susuki M."/>
            <person name="Suzuki K.-i.T."/>
            <person name="Hayashi T."/>
            <person name="Toyoda A."/>
            <person name="Oliveira C."/>
            <person name="Osipova E."/>
            <person name="Leigh N.D."/>
            <person name="Simon A."/>
            <person name="Yun M.H."/>
        </authorList>
    </citation>
    <scope>NUCLEOTIDE SEQUENCE</scope>
    <source>
        <strain evidence="1">20211129_DDA</strain>
        <tissue evidence="1">Liver</tissue>
    </source>
</reference>
<gene>
    <name evidence="1" type="ORF">NDU88_005554</name>
</gene>
<dbReference type="AlphaFoldDB" id="A0AAV7QI66"/>
<comment type="caution">
    <text evidence="1">The sequence shown here is derived from an EMBL/GenBank/DDBJ whole genome shotgun (WGS) entry which is preliminary data.</text>
</comment>
<organism evidence="1 2">
    <name type="scientific">Pleurodeles waltl</name>
    <name type="common">Iberian ribbed newt</name>
    <dbReference type="NCBI Taxonomy" id="8319"/>
    <lineage>
        <taxon>Eukaryota</taxon>
        <taxon>Metazoa</taxon>
        <taxon>Chordata</taxon>
        <taxon>Craniata</taxon>
        <taxon>Vertebrata</taxon>
        <taxon>Euteleostomi</taxon>
        <taxon>Amphibia</taxon>
        <taxon>Batrachia</taxon>
        <taxon>Caudata</taxon>
        <taxon>Salamandroidea</taxon>
        <taxon>Salamandridae</taxon>
        <taxon>Pleurodelinae</taxon>
        <taxon>Pleurodeles</taxon>
    </lineage>
</organism>
<dbReference type="Proteomes" id="UP001066276">
    <property type="component" value="Chromosome 6"/>
</dbReference>